<evidence type="ECO:0000313" key="2">
    <source>
        <dbReference type="Proteomes" id="UP000774326"/>
    </source>
</evidence>
<dbReference type="AlphaFoldDB" id="A0A9P8Q1B9"/>
<dbReference type="Pfam" id="PF11578">
    <property type="entry name" value="DUF3237"/>
    <property type="match status" value="1"/>
</dbReference>
<dbReference type="EMBL" id="JAEUBG010004435">
    <property type="protein sequence ID" value="KAH3681400.1"/>
    <property type="molecule type" value="Genomic_DNA"/>
</dbReference>
<name>A0A9P8Q1B9_WICPI</name>
<proteinExistence type="predicted"/>
<accession>A0A9P8Q1B9</accession>
<protein>
    <submittedName>
        <fullName evidence="1">Uncharacterized protein</fullName>
    </submittedName>
</protein>
<dbReference type="Gene3D" id="2.40.160.20">
    <property type="match status" value="1"/>
</dbReference>
<keyword evidence="2" id="KW-1185">Reference proteome</keyword>
<sequence length="174" mass="19076">MSAELDYPKYGNLTPAFLLHVDCNEPYSVLNNNAGSVVLAKIVGGYTKTINPNTPFDAEVIDGWDKLTSNTAEPSQLSHQNCVLFLKSKKNGKGIVINYTGVIDPTSNHGKVISGELRSVKPDETYLTSTLNYELDSDATDEAWLSTKLTVGKGRPLRDENGVLAFEYVIYTLD</sequence>
<reference evidence="1" key="2">
    <citation type="submission" date="2021-01" db="EMBL/GenBank/DDBJ databases">
        <authorList>
            <person name="Schikora-Tamarit M.A."/>
        </authorList>
    </citation>
    <scope>NUCLEOTIDE SEQUENCE</scope>
    <source>
        <strain evidence="1">CBS2887</strain>
    </source>
</reference>
<dbReference type="OrthoDB" id="2544694at2759"/>
<reference evidence="1" key="1">
    <citation type="journal article" date="2021" name="Open Biol.">
        <title>Shared evolutionary footprints suggest mitochondrial oxidative damage underlies multiple complex I losses in fungi.</title>
        <authorList>
            <person name="Schikora-Tamarit M.A."/>
            <person name="Marcet-Houben M."/>
            <person name="Nosek J."/>
            <person name="Gabaldon T."/>
        </authorList>
    </citation>
    <scope>NUCLEOTIDE SEQUENCE</scope>
    <source>
        <strain evidence="1">CBS2887</strain>
    </source>
</reference>
<comment type="caution">
    <text evidence="1">The sequence shown here is derived from an EMBL/GenBank/DDBJ whole genome shotgun (WGS) entry which is preliminary data.</text>
</comment>
<evidence type="ECO:0000313" key="1">
    <source>
        <dbReference type="EMBL" id="KAH3681400.1"/>
    </source>
</evidence>
<gene>
    <name evidence="1" type="ORF">WICPIJ_007634</name>
</gene>
<dbReference type="Proteomes" id="UP000774326">
    <property type="component" value="Unassembled WGS sequence"/>
</dbReference>
<organism evidence="1 2">
    <name type="scientific">Wickerhamomyces pijperi</name>
    <name type="common">Yeast</name>
    <name type="synonym">Pichia pijperi</name>
    <dbReference type="NCBI Taxonomy" id="599730"/>
    <lineage>
        <taxon>Eukaryota</taxon>
        <taxon>Fungi</taxon>
        <taxon>Dikarya</taxon>
        <taxon>Ascomycota</taxon>
        <taxon>Saccharomycotina</taxon>
        <taxon>Saccharomycetes</taxon>
        <taxon>Phaffomycetales</taxon>
        <taxon>Wickerhamomycetaceae</taxon>
        <taxon>Wickerhamomyces</taxon>
    </lineage>
</organism>